<evidence type="ECO:0000256" key="1">
    <source>
        <dbReference type="ARBA" id="ARBA00004429"/>
    </source>
</evidence>
<dbReference type="RefSeq" id="WP_209942035.1">
    <property type="nucleotide sequence ID" value="NZ_JAGGJU010000001.1"/>
</dbReference>
<evidence type="ECO:0000256" key="9">
    <source>
        <dbReference type="RuleBase" id="RU369079"/>
    </source>
</evidence>
<keyword evidence="2 9" id="KW-0813">Transport</keyword>
<feature type="domain" description="Tripartite ATP-independent periplasmic transporters DctQ component" evidence="10">
    <location>
        <begin position="33"/>
        <end position="174"/>
    </location>
</feature>
<reference evidence="11 12" key="1">
    <citation type="submission" date="2021-03" db="EMBL/GenBank/DDBJ databases">
        <title>Genomic Encyclopedia of Type Strains, Phase IV (KMG-IV): sequencing the most valuable type-strain genomes for metagenomic binning, comparative biology and taxonomic classification.</title>
        <authorList>
            <person name="Goeker M."/>
        </authorList>
    </citation>
    <scope>NUCLEOTIDE SEQUENCE [LARGE SCALE GENOMIC DNA]</scope>
    <source>
        <strain evidence="11 12">DSM 21600</strain>
    </source>
</reference>
<dbReference type="PANTHER" id="PTHR35011:SF11">
    <property type="entry name" value="TRAP TRANSPORTER SMALL PERMEASE PROTEIN"/>
    <property type="match status" value="1"/>
</dbReference>
<dbReference type="InterPro" id="IPR007387">
    <property type="entry name" value="TRAP_DctQ"/>
</dbReference>
<comment type="similarity">
    <text evidence="8 9">Belongs to the TRAP transporter small permease family.</text>
</comment>
<evidence type="ECO:0000256" key="3">
    <source>
        <dbReference type="ARBA" id="ARBA00022475"/>
    </source>
</evidence>
<comment type="caution">
    <text evidence="11">The sequence shown here is derived from an EMBL/GenBank/DDBJ whole genome shotgun (WGS) entry which is preliminary data.</text>
</comment>
<gene>
    <name evidence="11" type="ORF">J2Z17_000583</name>
</gene>
<evidence type="ECO:0000313" key="11">
    <source>
        <dbReference type="EMBL" id="MBP1849166.1"/>
    </source>
</evidence>
<feature type="transmembrane region" description="Helical" evidence="9">
    <location>
        <begin position="26"/>
        <end position="45"/>
    </location>
</feature>
<evidence type="ECO:0000313" key="12">
    <source>
        <dbReference type="Proteomes" id="UP000759443"/>
    </source>
</evidence>
<dbReference type="PANTHER" id="PTHR35011">
    <property type="entry name" value="2,3-DIKETO-L-GULONATE TRAP TRANSPORTER SMALL PERMEASE PROTEIN YIAM"/>
    <property type="match status" value="1"/>
</dbReference>
<dbReference type="InterPro" id="IPR055348">
    <property type="entry name" value="DctQ"/>
</dbReference>
<organism evidence="11 12">
    <name type="scientific">Rhizobium halophytocola</name>
    <dbReference type="NCBI Taxonomy" id="735519"/>
    <lineage>
        <taxon>Bacteria</taxon>
        <taxon>Pseudomonadati</taxon>
        <taxon>Pseudomonadota</taxon>
        <taxon>Alphaproteobacteria</taxon>
        <taxon>Hyphomicrobiales</taxon>
        <taxon>Rhizobiaceae</taxon>
        <taxon>Rhizobium/Agrobacterium group</taxon>
        <taxon>Rhizobium</taxon>
    </lineage>
</organism>
<dbReference type="Pfam" id="PF04290">
    <property type="entry name" value="DctQ"/>
    <property type="match status" value="1"/>
</dbReference>
<feature type="transmembrane region" description="Helical" evidence="9">
    <location>
        <begin position="150"/>
        <end position="171"/>
    </location>
</feature>
<keyword evidence="4 9" id="KW-0997">Cell inner membrane</keyword>
<keyword evidence="3" id="KW-1003">Cell membrane</keyword>
<proteinExistence type="inferred from homology"/>
<protein>
    <recommendedName>
        <fullName evidence="9">TRAP transporter small permease protein</fullName>
    </recommendedName>
</protein>
<evidence type="ECO:0000256" key="6">
    <source>
        <dbReference type="ARBA" id="ARBA00022989"/>
    </source>
</evidence>
<keyword evidence="12" id="KW-1185">Reference proteome</keyword>
<comment type="subcellular location">
    <subcellularLocation>
        <location evidence="1 9">Cell inner membrane</location>
        <topology evidence="1 9">Multi-pass membrane protein</topology>
    </subcellularLocation>
</comment>
<evidence type="ECO:0000256" key="2">
    <source>
        <dbReference type="ARBA" id="ARBA00022448"/>
    </source>
</evidence>
<keyword evidence="7 9" id="KW-0472">Membrane</keyword>
<comment type="function">
    <text evidence="9">Part of the tripartite ATP-independent periplasmic (TRAP) transport system.</text>
</comment>
<dbReference type="EMBL" id="JAGGJU010000001">
    <property type="protein sequence ID" value="MBP1849166.1"/>
    <property type="molecule type" value="Genomic_DNA"/>
</dbReference>
<evidence type="ECO:0000256" key="5">
    <source>
        <dbReference type="ARBA" id="ARBA00022692"/>
    </source>
</evidence>
<evidence type="ECO:0000256" key="4">
    <source>
        <dbReference type="ARBA" id="ARBA00022519"/>
    </source>
</evidence>
<evidence type="ECO:0000256" key="7">
    <source>
        <dbReference type="ARBA" id="ARBA00023136"/>
    </source>
</evidence>
<keyword evidence="6 9" id="KW-1133">Transmembrane helix</keyword>
<evidence type="ECO:0000259" key="10">
    <source>
        <dbReference type="Pfam" id="PF04290"/>
    </source>
</evidence>
<sequence length="196" mass="21222">MTVLLGAAGLLGRINAAVLALGRYLGAVCMGIMVIVILVQVWFRYVLGDGLNWTEELARFLMLWMTGLMAPTAYRRGGFVSIGMITQFLPRLIASVLSILLLLLSAVVLWWGLRIGWAEVTGLGGRFAMPAISYPSAIDFSSWTKVPRGWMMASLAVGVTAMFAVNFELLLRALASLLGAETRLEPIPMEASLGAE</sequence>
<evidence type="ECO:0000256" key="8">
    <source>
        <dbReference type="ARBA" id="ARBA00038436"/>
    </source>
</evidence>
<accession>A0ABS4DU02</accession>
<comment type="subunit">
    <text evidence="9">The complex comprises the extracytoplasmic solute receptor protein and the two transmembrane proteins.</text>
</comment>
<feature type="transmembrane region" description="Helical" evidence="9">
    <location>
        <begin position="57"/>
        <end position="74"/>
    </location>
</feature>
<keyword evidence="5 9" id="KW-0812">Transmembrane</keyword>
<dbReference type="Proteomes" id="UP000759443">
    <property type="component" value="Unassembled WGS sequence"/>
</dbReference>
<name>A0ABS4DU02_9HYPH</name>
<feature type="transmembrane region" description="Helical" evidence="9">
    <location>
        <begin position="94"/>
        <end position="113"/>
    </location>
</feature>